<keyword evidence="1" id="KW-1277">Toxin-antitoxin system</keyword>
<dbReference type="SUPFAM" id="SSF143011">
    <property type="entry name" value="RelE-like"/>
    <property type="match status" value="1"/>
</dbReference>
<protein>
    <submittedName>
        <fullName evidence="3">Type II toxin-antitoxin system RelE/ParE family toxin</fullName>
    </submittedName>
</protein>
<sequence length="84" mass="10107">MSFSDPLFKILTTIAKDKKSASKKFNKDLKDKIKLLSKSPFMCRPSIYFEDKKYRDLIFKGYTIIYKVEDEEIKVLDIFKWQDR</sequence>
<dbReference type="AlphaFoldDB" id="A0A7S7LXZ2"/>
<evidence type="ECO:0000313" key="3">
    <source>
        <dbReference type="EMBL" id="QOY53407.1"/>
    </source>
</evidence>
<proteinExistence type="predicted"/>
<dbReference type="EMBL" id="CP054492">
    <property type="protein sequence ID" value="QOY53407.1"/>
    <property type="molecule type" value="Genomic_DNA"/>
</dbReference>
<dbReference type="KEGG" id="sbal:HUE88_02055"/>
<gene>
    <name evidence="2" type="ORF">HUE88_02045</name>
    <name evidence="3" type="ORF">HUE88_02055</name>
</gene>
<dbReference type="Pfam" id="PF05016">
    <property type="entry name" value="ParE_toxin"/>
    <property type="match status" value="1"/>
</dbReference>
<accession>A0A7S7LXZ2</accession>
<reference evidence="3 4" key="1">
    <citation type="submission" date="2020-05" db="EMBL/GenBank/DDBJ databases">
        <title>Sulfurimonas marisnigri, sp. nov., and Sulfurimonas baltica, sp. nov., manganese oxide reducing chemolithoautotrophs of the class Epsilonproteobacteria isolated from the pelagic redoxclines of the Black and Baltic Seas and emended description of the genus Sulfurimonas.</title>
        <authorList>
            <person name="Henkel J.V."/>
            <person name="Laudan C."/>
            <person name="Werner J."/>
            <person name="Neu T."/>
            <person name="Plewe S."/>
            <person name="Sproer C."/>
            <person name="Bunk B."/>
            <person name="Schulz-Vogt H.N."/>
        </authorList>
    </citation>
    <scope>NUCLEOTIDE SEQUENCE [LARGE SCALE GENOMIC DNA]</scope>
    <source>
        <strain evidence="3 4">GD2</strain>
    </source>
</reference>
<dbReference type="Gene3D" id="3.30.2310.20">
    <property type="entry name" value="RelE-like"/>
    <property type="match status" value="1"/>
</dbReference>
<evidence type="ECO:0000313" key="2">
    <source>
        <dbReference type="EMBL" id="QOY53406.1"/>
    </source>
</evidence>
<dbReference type="InterPro" id="IPR035093">
    <property type="entry name" value="RelE/ParE_toxin_dom_sf"/>
</dbReference>
<dbReference type="Proteomes" id="UP000593994">
    <property type="component" value="Chromosome"/>
</dbReference>
<organism evidence="3 4">
    <name type="scientific">Candidatus Sulfurimonas baltica</name>
    <dbReference type="NCBI Taxonomy" id="2740404"/>
    <lineage>
        <taxon>Bacteria</taxon>
        <taxon>Pseudomonadati</taxon>
        <taxon>Campylobacterota</taxon>
        <taxon>Epsilonproteobacteria</taxon>
        <taxon>Campylobacterales</taxon>
        <taxon>Sulfurimonadaceae</taxon>
        <taxon>Sulfurimonas</taxon>
    </lineage>
</organism>
<dbReference type="KEGG" id="sbal:HUE88_02045"/>
<evidence type="ECO:0000313" key="4">
    <source>
        <dbReference type="Proteomes" id="UP000593994"/>
    </source>
</evidence>
<dbReference type="InterPro" id="IPR007712">
    <property type="entry name" value="RelE/ParE_toxin"/>
</dbReference>
<name>A0A7S7LXZ2_9BACT</name>
<evidence type="ECO:0000256" key="1">
    <source>
        <dbReference type="ARBA" id="ARBA00022649"/>
    </source>
</evidence>
<keyword evidence="4" id="KW-1185">Reference proteome</keyword>
<dbReference type="EMBL" id="CP054492">
    <property type="protein sequence ID" value="QOY53406.1"/>
    <property type="molecule type" value="Genomic_DNA"/>
</dbReference>